<organism evidence="2 3">
    <name type="scientific">Riccia fluitans</name>
    <dbReference type="NCBI Taxonomy" id="41844"/>
    <lineage>
        <taxon>Eukaryota</taxon>
        <taxon>Viridiplantae</taxon>
        <taxon>Streptophyta</taxon>
        <taxon>Embryophyta</taxon>
        <taxon>Marchantiophyta</taxon>
        <taxon>Marchantiopsida</taxon>
        <taxon>Marchantiidae</taxon>
        <taxon>Marchantiales</taxon>
        <taxon>Ricciaceae</taxon>
        <taxon>Riccia</taxon>
    </lineage>
</organism>
<reference evidence="2 3" key="1">
    <citation type="submission" date="2024-09" db="EMBL/GenBank/DDBJ databases">
        <title>Chromosome-scale assembly of Riccia fluitans.</title>
        <authorList>
            <person name="Paukszto L."/>
            <person name="Sawicki J."/>
            <person name="Karawczyk K."/>
            <person name="Piernik-Szablinska J."/>
            <person name="Szczecinska M."/>
            <person name="Mazdziarz M."/>
        </authorList>
    </citation>
    <scope>NUCLEOTIDE SEQUENCE [LARGE SCALE GENOMIC DNA]</scope>
    <source>
        <strain evidence="2">Rf_01</strain>
        <tissue evidence="2">Aerial parts of the thallus</tissue>
    </source>
</reference>
<protein>
    <recommendedName>
        <fullName evidence="4">AB hydrolase-1 domain-containing protein</fullName>
    </recommendedName>
</protein>
<dbReference type="Proteomes" id="UP001605036">
    <property type="component" value="Unassembled WGS sequence"/>
</dbReference>
<dbReference type="InterPro" id="IPR016969">
    <property type="entry name" value="UCP031088_abhydr"/>
</dbReference>
<evidence type="ECO:0000256" key="1">
    <source>
        <dbReference type="SAM" id="MobiDB-lite"/>
    </source>
</evidence>
<proteinExistence type="predicted"/>
<sequence>MNALQCLHPGTSGMFGCLTRPLSNQTYRLITYASHDVKNSWRSTVPLKQVVKGSRLWISICGDRRGKQLNCDRGLKTVCQGTATTKAESQKEENVLDEKIKQSLLSRMSEGIQDAMAKPEICTADELHYVAVPGTNWKLALWRYHPPPKAPKRNHPLLMLSGIGTNALGFDLDPSVSMARYMAETGFDTWILEVRGAGLSKTEAELESEGAKEEAGTAEVIRNEDNAQKTGAAEGNGSAVESITELADEKAEAENGSIQQVVPATKQQDSEVSNLKGTEGGASWEAWSTATGISNMIVNLSEKLTRLLSRGEPTTITARFVERISHLIELNLQSGRIAELRDWLASLIEARERGTLIPSQIADLRMRLSKLLEDSQVAVTPTVSDLQDRLKNTVDEFQKIVDLIAKYDWDFDDYLNEDVPTALDYVRKITKPVDGKVLSIGHSMGGIVLYAHLSTRGSDSGLAAAVSLASALDYGVSDTSLKLLLPLMDPAQVLNVPVVPLGALMTAVHPLVSRPPYALAWLGYNVSAQNMMDPPLFNKLVLNNFGTIPVKLLFHLSTVFQPGGLQNRDGSISYKENICKCDVPVLALAADKDLICPPIAVLDTVEEFPKDIVTYKVFGGENDVHYGHYDLVCSPAAKKEVFPYIRDFFVKNDFLRVKEPRGNLEVSNRSG</sequence>
<dbReference type="EMBL" id="JBHFFA010000049">
    <property type="protein sequence ID" value="KAL2603137.1"/>
    <property type="molecule type" value="Genomic_DNA"/>
</dbReference>
<feature type="region of interest" description="Disordered" evidence="1">
    <location>
        <begin position="203"/>
        <end position="239"/>
    </location>
</feature>
<dbReference type="SUPFAM" id="SSF53474">
    <property type="entry name" value="alpha/beta-Hydrolases"/>
    <property type="match status" value="2"/>
</dbReference>
<feature type="compositionally biased region" description="Basic and acidic residues" evidence="1">
    <location>
        <begin position="209"/>
        <end position="227"/>
    </location>
</feature>
<evidence type="ECO:0008006" key="4">
    <source>
        <dbReference type="Google" id="ProtNLM"/>
    </source>
</evidence>
<dbReference type="PIRSF" id="PIRSF031088">
    <property type="entry name" value="UCP031088_abhydr"/>
    <property type="match status" value="1"/>
</dbReference>
<comment type="caution">
    <text evidence="2">The sequence shown here is derived from an EMBL/GenBank/DDBJ whole genome shotgun (WGS) entry which is preliminary data.</text>
</comment>
<accession>A0ABD1XE68</accession>
<evidence type="ECO:0000313" key="3">
    <source>
        <dbReference type="Proteomes" id="UP001605036"/>
    </source>
</evidence>
<dbReference type="Gene3D" id="3.40.50.1820">
    <property type="entry name" value="alpha/beta hydrolase"/>
    <property type="match status" value="2"/>
</dbReference>
<gene>
    <name evidence="2" type="ORF">R1flu_003930</name>
</gene>
<dbReference type="PANTHER" id="PTHR11005">
    <property type="entry name" value="LYSOSOMAL ACID LIPASE-RELATED"/>
    <property type="match status" value="1"/>
</dbReference>
<dbReference type="InterPro" id="IPR029058">
    <property type="entry name" value="AB_hydrolase_fold"/>
</dbReference>
<dbReference type="AlphaFoldDB" id="A0ABD1XE68"/>
<keyword evidence="3" id="KW-1185">Reference proteome</keyword>
<evidence type="ECO:0000313" key="2">
    <source>
        <dbReference type="EMBL" id="KAL2603137.1"/>
    </source>
</evidence>
<name>A0ABD1XE68_9MARC</name>